<sequence length="30" mass="3026">MTRPAARPPIPAADAAGIFSAPGPEGHPWS</sequence>
<keyword evidence="3" id="KW-1185">Reference proteome</keyword>
<reference evidence="2 3" key="1">
    <citation type="submission" date="2018-03" db="EMBL/GenBank/DDBJ databases">
        <title>Genomic Encyclopedia of Archaeal and Bacterial Type Strains, Phase II (KMG-II): from individual species to whole genera.</title>
        <authorList>
            <person name="Goeker M."/>
        </authorList>
    </citation>
    <scope>NUCLEOTIDE SEQUENCE [LARGE SCALE GENOMIC DNA]</scope>
    <source>
        <strain evidence="2 3">DSM 45601</strain>
    </source>
</reference>
<name>A0A2T0Q4P8_9ACTN</name>
<evidence type="ECO:0000313" key="3">
    <source>
        <dbReference type="Proteomes" id="UP000237846"/>
    </source>
</evidence>
<feature type="compositionally biased region" description="Pro residues" evidence="1">
    <location>
        <begin position="1"/>
        <end position="11"/>
    </location>
</feature>
<dbReference type="Proteomes" id="UP000237846">
    <property type="component" value="Unassembled WGS sequence"/>
</dbReference>
<comment type="caution">
    <text evidence="2">The sequence shown here is derived from an EMBL/GenBank/DDBJ whole genome shotgun (WGS) entry which is preliminary data.</text>
</comment>
<accession>A0A2T0Q4P8</accession>
<dbReference type="EMBL" id="PVZC01000004">
    <property type="protein sequence ID" value="PRX98743.1"/>
    <property type="molecule type" value="Genomic_DNA"/>
</dbReference>
<gene>
    <name evidence="2" type="ORF">CLV72_104322</name>
</gene>
<feature type="region of interest" description="Disordered" evidence="1">
    <location>
        <begin position="1"/>
        <end position="30"/>
    </location>
</feature>
<evidence type="ECO:0000256" key="1">
    <source>
        <dbReference type="SAM" id="MobiDB-lite"/>
    </source>
</evidence>
<evidence type="ECO:0000313" key="2">
    <source>
        <dbReference type="EMBL" id="PRX98743.1"/>
    </source>
</evidence>
<protein>
    <submittedName>
        <fullName evidence="2">Uncharacterized protein</fullName>
    </submittedName>
</protein>
<organism evidence="2 3">
    <name type="scientific">Allonocardiopsis opalescens</name>
    <dbReference type="NCBI Taxonomy" id="1144618"/>
    <lineage>
        <taxon>Bacteria</taxon>
        <taxon>Bacillati</taxon>
        <taxon>Actinomycetota</taxon>
        <taxon>Actinomycetes</taxon>
        <taxon>Streptosporangiales</taxon>
        <taxon>Allonocardiopsis</taxon>
    </lineage>
</organism>
<dbReference type="AlphaFoldDB" id="A0A2T0Q4P8"/>
<proteinExistence type="predicted"/>